<reference evidence="2 4" key="1">
    <citation type="journal article" date="2012" name="Nature">
        <title>Algal genomes reveal evolutionary mosaicism and the fate of nucleomorphs.</title>
        <authorList>
            <consortium name="DOE Joint Genome Institute"/>
            <person name="Curtis B.A."/>
            <person name="Tanifuji G."/>
            <person name="Burki F."/>
            <person name="Gruber A."/>
            <person name="Irimia M."/>
            <person name="Maruyama S."/>
            <person name="Arias M.C."/>
            <person name="Ball S.G."/>
            <person name="Gile G.H."/>
            <person name="Hirakawa Y."/>
            <person name="Hopkins J.F."/>
            <person name="Kuo A."/>
            <person name="Rensing S.A."/>
            <person name="Schmutz J."/>
            <person name="Symeonidi A."/>
            <person name="Elias M."/>
            <person name="Eveleigh R.J."/>
            <person name="Herman E.K."/>
            <person name="Klute M.J."/>
            <person name="Nakayama T."/>
            <person name="Obornik M."/>
            <person name="Reyes-Prieto A."/>
            <person name="Armbrust E.V."/>
            <person name="Aves S.J."/>
            <person name="Beiko R.G."/>
            <person name="Coutinho P."/>
            <person name="Dacks J.B."/>
            <person name="Durnford D.G."/>
            <person name="Fast N.M."/>
            <person name="Green B.R."/>
            <person name="Grisdale C.J."/>
            <person name="Hempel F."/>
            <person name="Henrissat B."/>
            <person name="Hoppner M.P."/>
            <person name="Ishida K."/>
            <person name="Kim E."/>
            <person name="Koreny L."/>
            <person name="Kroth P.G."/>
            <person name="Liu Y."/>
            <person name="Malik S.B."/>
            <person name="Maier U.G."/>
            <person name="McRose D."/>
            <person name="Mock T."/>
            <person name="Neilson J.A."/>
            <person name="Onodera N.T."/>
            <person name="Poole A.M."/>
            <person name="Pritham E.J."/>
            <person name="Richards T.A."/>
            <person name="Rocap G."/>
            <person name="Roy S.W."/>
            <person name="Sarai C."/>
            <person name="Schaack S."/>
            <person name="Shirato S."/>
            <person name="Slamovits C.H."/>
            <person name="Spencer D.F."/>
            <person name="Suzuki S."/>
            <person name="Worden A.Z."/>
            <person name="Zauner S."/>
            <person name="Barry K."/>
            <person name="Bell C."/>
            <person name="Bharti A.K."/>
            <person name="Crow J.A."/>
            <person name="Grimwood J."/>
            <person name="Kramer R."/>
            <person name="Lindquist E."/>
            <person name="Lucas S."/>
            <person name="Salamov A."/>
            <person name="McFadden G.I."/>
            <person name="Lane C.E."/>
            <person name="Keeling P.J."/>
            <person name="Gray M.W."/>
            <person name="Grigoriev I.V."/>
            <person name="Archibald J.M."/>
        </authorList>
    </citation>
    <scope>NUCLEOTIDE SEQUENCE</scope>
    <source>
        <strain evidence="2 4">CCMP2712</strain>
    </source>
</reference>
<dbReference type="GeneID" id="17294001"/>
<dbReference type="EMBL" id="JH993061">
    <property type="protein sequence ID" value="EKX37305.1"/>
    <property type="molecule type" value="Genomic_DNA"/>
</dbReference>
<feature type="domain" description="Peptidase C14 caspase" evidence="1">
    <location>
        <begin position="7"/>
        <end position="93"/>
    </location>
</feature>
<proteinExistence type="predicted"/>
<evidence type="ECO:0000313" key="3">
    <source>
        <dbReference type="EnsemblProtists" id="EKX37305"/>
    </source>
</evidence>
<reference evidence="3" key="3">
    <citation type="submission" date="2015-06" db="UniProtKB">
        <authorList>
            <consortium name="EnsemblProtists"/>
        </authorList>
    </citation>
    <scope>IDENTIFICATION</scope>
</reference>
<dbReference type="SUPFAM" id="SSF52129">
    <property type="entry name" value="Caspase-like"/>
    <property type="match status" value="1"/>
</dbReference>
<protein>
    <recommendedName>
        <fullName evidence="1">Peptidase C14 caspase domain-containing protein</fullName>
    </recommendedName>
</protein>
<dbReference type="EnsemblProtists" id="EKX37305">
    <property type="protein sequence ID" value="EKX37305"/>
    <property type="gene ID" value="GUITHDRAFT_116571"/>
</dbReference>
<dbReference type="InterPro" id="IPR029030">
    <property type="entry name" value="Caspase-like_dom_sf"/>
</dbReference>
<reference evidence="4" key="2">
    <citation type="submission" date="2012-11" db="EMBL/GenBank/DDBJ databases">
        <authorList>
            <person name="Kuo A."/>
            <person name="Curtis B.A."/>
            <person name="Tanifuji G."/>
            <person name="Burki F."/>
            <person name="Gruber A."/>
            <person name="Irimia M."/>
            <person name="Maruyama S."/>
            <person name="Arias M.C."/>
            <person name="Ball S.G."/>
            <person name="Gile G.H."/>
            <person name="Hirakawa Y."/>
            <person name="Hopkins J.F."/>
            <person name="Rensing S.A."/>
            <person name="Schmutz J."/>
            <person name="Symeonidi A."/>
            <person name="Elias M."/>
            <person name="Eveleigh R.J."/>
            <person name="Herman E.K."/>
            <person name="Klute M.J."/>
            <person name="Nakayama T."/>
            <person name="Obornik M."/>
            <person name="Reyes-Prieto A."/>
            <person name="Armbrust E.V."/>
            <person name="Aves S.J."/>
            <person name="Beiko R.G."/>
            <person name="Coutinho P."/>
            <person name="Dacks J.B."/>
            <person name="Durnford D.G."/>
            <person name="Fast N.M."/>
            <person name="Green B.R."/>
            <person name="Grisdale C."/>
            <person name="Hempe F."/>
            <person name="Henrissat B."/>
            <person name="Hoppner M.P."/>
            <person name="Ishida K.-I."/>
            <person name="Kim E."/>
            <person name="Koreny L."/>
            <person name="Kroth P.G."/>
            <person name="Liu Y."/>
            <person name="Malik S.-B."/>
            <person name="Maier U.G."/>
            <person name="McRose D."/>
            <person name="Mock T."/>
            <person name="Neilson J.A."/>
            <person name="Onodera N.T."/>
            <person name="Poole A.M."/>
            <person name="Pritham E.J."/>
            <person name="Richards T.A."/>
            <person name="Rocap G."/>
            <person name="Roy S.W."/>
            <person name="Sarai C."/>
            <person name="Schaack S."/>
            <person name="Shirato S."/>
            <person name="Slamovits C.H."/>
            <person name="Spencer D.F."/>
            <person name="Suzuki S."/>
            <person name="Worden A.Z."/>
            <person name="Zauner S."/>
            <person name="Barry K."/>
            <person name="Bell C."/>
            <person name="Bharti A.K."/>
            <person name="Crow J.A."/>
            <person name="Grimwood J."/>
            <person name="Kramer R."/>
            <person name="Lindquist E."/>
            <person name="Lucas S."/>
            <person name="Salamov A."/>
            <person name="McFadden G.I."/>
            <person name="Lane C.E."/>
            <person name="Keeling P.J."/>
            <person name="Gray M.W."/>
            <person name="Grigoriev I.V."/>
            <person name="Archibald J.M."/>
        </authorList>
    </citation>
    <scope>NUCLEOTIDE SEQUENCE</scope>
    <source>
        <strain evidence="4">CCMP2712</strain>
    </source>
</reference>
<dbReference type="Gene3D" id="3.40.50.1460">
    <property type="match status" value="1"/>
</dbReference>
<dbReference type="RefSeq" id="XP_005824285.1">
    <property type="nucleotide sequence ID" value="XM_005824228.1"/>
</dbReference>
<sequence>MQGTRRVKALCIGADVYTHLDPLDEAVKDARRMHRDLEGSSGCSSFLLANPSTRQSMLDILSSLAMDCQTKRPELMLVFYAGHAIQLSSGEIAMLTCDVVRPEMSEEQGWSVVTVADMLSAMAAGAENVEGLKYRASEIGQD</sequence>
<evidence type="ECO:0000259" key="1">
    <source>
        <dbReference type="Pfam" id="PF00656"/>
    </source>
</evidence>
<dbReference type="PaxDb" id="55529-EKX37305"/>
<accession>L1IND5</accession>
<gene>
    <name evidence="2" type="ORF">GUITHDRAFT_116571</name>
</gene>
<dbReference type="GO" id="GO:0006508">
    <property type="term" value="P:proteolysis"/>
    <property type="evidence" value="ECO:0007669"/>
    <property type="project" value="InterPro"/>
</dbReference>
<dbReference type="GO" id="GO:0004197">
    <property type="term" value="F:cysteine-type endopeptidase activity"/>
    <property type="evidence" value="ECO:0007669"/>
    <property type="project" value="InterPro"/>
</dbReference>
<evidence type="ECO:0000313" key="4">
    <source>
        <dbReference type="Proteomes" id="UP000011087"/>
    </source>
</evidence>
<dbReference type="AlphaFoldDB" id="L1IND5"/>
<dbReference type="InterPro" id="IPR011600">
    <property type="entry name" value="Pept_C14_caspase"/>
</dbReference>
<organism evidence="2">
    <name type="scientific">Guillardia theta (strain CCMP2712)</name>
    <name type="common">Cryptophyte</name>
    <dbReference type="NCBI Taxonomy" id="905079"/>
    <lineage>
        <taxon>Eukaryota</taxon>
        <taxon>Cryptophyceae</taxon>
        <taxon>Pyrenomonadales</taxon>
        <taxon>Geminigeraceae</taxon>
        <taxon>Guillardia</taxon>
    </lineage>
</organism>
<evidence type="ECO:0000313" key="2">
    <source>
        <dbReference type="EMBL" id="EKX37305.1"/>
    </source>
</evidence>
<dbReference type="Pfam" id="PF00656">
    <property type="entry name" value="Peptidase_C14"/>
    <property type="match status" value="1"/>
</dbReference>
<name>L1IND5_GUITC</name>
<dbReference type="HOGENOM" id="CLU_1819529_0_0_1"/>
<dbReference type="KEGG" id="gtt:GUITHDRAFT_116571"/>
<keyword evidence="4" id="KW-1185">Reference proteome</keyword>
<dbReference type="Proteomes" id="UP000011087">
    <property type="component" value="Unassembled WGS sequence"/>
</dbReference>